<keyword evidence="2" id="KW-0378">Hydrolase</keyword>
<dbReference type="OrthoDB" id="9801517at2"/>
<evidence type="ECO:0000313" key="4">
    <source>
        <dbReference type="Proteomes" id="UP000270219"/>
    </source>
</evidence>
<dbReference type="SUPFAM" id="SSF54637">
    <property type="entry name" value="Thioesterase/thiol ester dehydrase-isomerase"/>
    <property type="match status" value="1"/>
</dbReference>
<organism evidence="3 4">
    <name type="scientific">Oceanobacillus piezotolerans</name>
    <dbReference type="NCBI Taxonomy" id="2448030"/>
    <lineage>
        <taxon>Bacteria</taxon>
        <taxon>Bacillati</taxon>
        <taxon>Bacillota</taxon>
        <taxon>Bacilli</taxon>
        <taxon>Bacillales</taxon>
        <taxon>Bacillaceae</taxon>
        <taxon>Oceanobacillus</taxon>
    </lineage>
</organism>
<accession>A0A498DBC5</accession>
<dbReference type="InterPro" id="IPR050563">
    <property type="entry name" value="4-hydroxybenzoyl-CoA_TE"/>
</dbReference>
<gene>
    <name evidence="3" type="ORF">D8M04_06620</name>
</gene>
<dbReference type="RefSeq" id="WP_121522119.1">
    <property type="nucleotide sequence ID" value="NZ_RCHR01000002.1"/>
</dbReference>
<dbReference type="PANTHER" id="PTHR31793:SF27">
    <property type="entry name" value="NOVEL THIOESTERASE SUPERFAMILY DOMAIN AND SAPOSIN A-TYPE DOMAIN CONTAINING PROTEIN (0610012H03RIK)"/>
    <property type="match status" value="1"/>
</dbReference>
<name>A0A498DBC5_9BACI</name>
<proteinExistence type="inferred from homology"/>
<dbReference type="CDD" id="cd00586">
    <property type="entry name" value="4HBT"/>
    <property type="match status" value="1"/>
</dbReference>
<dbReference type="InterPro" id="IPR006684">
    <property type="entry name" value="YbgC/YbaW"/>
</dbReference>
<dbReference type="PANTHER" id="PTHR31793">
    <property type="entry name" value="4-HYDROXYBENZOYL-COA THIOESTERASE FAMILY MEMBER"/>
    <property type="match status" value="1"/>
</dbReference>
<dbReference type="Gene3D" id="3.10.129.10">
    <property type="entry name" value="Hotdog Thioesterase"/>
    <property type="match status" value="1"/>
</dbReference>
<dbReference type="InterPro" id="IPR029069">
    <property type="entry name" value="HotDog_dom_sf"/>
</dbReference>
<dbReference type="AlphaFoldDB" id="A0A498DBC5"/>
<evidence type="ECO:0000256" key="1">
    <source>
        <dbReference type="ARBA" id="ARBA00005953"/>
    </source>
</evidence>
<protein>
    <submittedName>
        <fullName evidence="3">Acyl-CoA thioesterase</fullName>
    </submittedName>
</protein>
<dbReference type="Pfam" id="PF13279">
    <property type="entry name" value="4HBT_2"/>
    <property type="match status" value="1"/>
</dbReference>
<dbReference type="EMBL" id="RCHR01000002">
    <property type="protein sequence ID" value="RLL46868.1"/>
    <property type="molecule type" value="Genomic_DNA"/>
</dbReference>
<dbReference type="NCBIfam" id="TIGR00051">
    <property type="entry name" value="YbgC/FadM family acyl-CoA thioesterase"/>
    <property type="match status" value="1"/>
</dbReference>
<evidence type="ECO:0000313" key="3">
    <source>
        <dbReference type="EMBL" id="RLL46868.1"/>
    </source>
</evidence>
<sequence>MNGHYTEITVQPDDIDSLNHMNNIVYIQYLEKARFEWYDQIGLSLETLMSKGQALVLRNLEVSYINEARLGDTLKIKTSPFKRGKTSYTLKQIIYNQKNEILTEAETVTVMIDLEKRKSIPLIADITKYFE</sequence>
<comment type="similarity">
    <text evidence="1">Belongs to the 4-hydroxybenzoyl-CoA thioesterase family.</text>
</comment>
<dbReference type="PIRSF" id="PIRSF003230">
    <property type="entry name" value="YbgC"/>
    <property type="match status" value="1"/>
</dbReference>
<dbReference type="GO" id="GO:0047617">
    <property type="term" value="F:fatty acyl-CoA hydrolase activity"/>
    <property type="evidence" value="ECO:0007669"/>
    <property type="project" value="TreeGrafter"/>
</dbReference>
<keyword evidence="4" id="KW-1185">Reference proteome</keyword>
<evidence type="ECO:0000256" key="2">
    <source>
        <dbReference type="ARBA" id="ARBA00022801"/>
    </source>
</evidence>
<comment type="caution">
    <text evidence="3">The sequence shown here is derived from an EMBL/GenBank/DDBJ whole genome shotgun (WGS) entry which is preliminary data.</text>
</comment>
<dbReference type="Proteomes" id="UP000270219">
    <property type="component" value="Unassembled WGS sequence"/>
</dbReference>
<reference evidence="3 4" key="1">
    <citation type="submission" date="2018-10" db="EMBL/GenBank/DDBJ databases">
        <title>Oceanobacillus sp. YLB-02 draft genome.</title>
        <authorList>
            <person name="Yu L."/>
        </authorList>
    </citation>
    <scope>NUCLEOTIDE SEQUENCE [LARGE SCALE GENOMIC DNA]</scope>
    <source>
        <strain evidence="3 4">YLB-02</strain>
    </source>
</reference>